<comment type="similarity">
    <text evidence="2">Belongs to the CDP-alcohol phosphatidyltransferase class-I family.</text>
</comment>
<evidence type="ECO:0000256" key="3">
    <source>
        <dbReference type="SAM" id="Phobius"/>
    </source>
</evidence>
<sequence>MPVLIVFFYVKLKNIKIRRKYFYIFTKIKIMSLKRHIPNIVTLLNLLSGCIAIIFAVYGNFIAAAMFVFLGIFFDFFDGLLARKLNVQSPLGIQLDSLADLVTSGVVPGIVMFKLISLTVDAPDYSTYSDSWNSIFHWQGFKMSVLPLIGLFIALASAYRLAKFNLDEDQQSYFKGLPVPANTLVIMSLPLILEYQNSDLMNSIIINKWFLIGLTLLSCYLLNSNIKLFALKFKNYGFRDNSIRYIFLILSVILLVVLQFAAIPLIIALYILLSLLTASKIA</sequence>
<keyword evidence="5" id="KW-1185">Reference proteome</keyword>
<dbReference type="EMBL" id="QJTD01000002">
    <property type="protein sequence ID" value="PYE82116.1"/>
    <property type="molecule type" value="Genomic_DNA"/>
</dbReference>
<keyword evidence="3" id="KW-1133">Transmembrane helix</keyword>
<dbReference type="AlphaFoldDB" id="A0A2V4WXZ1"/>
<gene>
    <name evidence="4" type="ORF">DFQ11_102697</name>
</gene>
<feature type="transmembrane region" description="Helical" evidence="3">
    <location>
        <begin position="140"/>
        <end position="161"/>
    </location>
</feature>
<keyword evidence="1 2" id="KW-0808">Transferase</keyword>
<feature type="transmembrane region" description="Helical" evidence="3">
    <location>
        <begin position="61"/>
        <end position="81"/>
    </location>
</feature>
<accession>A0A2V4WXZ1</accession>
<evidence type="ECO:0000256" key="2">
    <source>
        <dbReference type="RuleBase" id="RU003750"/>
    </source>
</evidence>
<dbReference type="GO" id="GO:0016020">
    <property type="term" value="C:membrane"/>
    <property type="evidence" value="ECO:0007669"/>
    <property type="project" value="InterPro"/>
</dbReference>
<dbReference type="Gene3D" id="1.20.120.1760">
    <property type="match status" value="1"/>
</dbReference>
<dbReference type="GO" id="GO:0016780">
    <property type="term" value="F:phosphotransferase activity, for other substituted phosphate groups"/>
    <property type="evidence" value="ECO:0007669"/>
    <property type="project" value="InterPro"/>
</dbReference>
<dbReference type="PROSITE" id="PS00379">
    <property type="entry name" value="CDP_ALCOHOL_P_TRANSF"/>
    <property type="match status" value="1"/>
</dbReference>
<reference evidence="4 5" key="1">
    <citation type="submission" date="2018-06" db="EMBL/GenBank/DDBJ databases">
        <title>Genomic Encyclopedia of Type Strains, Phase III (KMG-III): the genomes of soil and plant-associated and newly described type strains.</title>
        <authorList>
            <person name="Whitman W."/>
        </authorList>
    </citation>
    <scope>NUCLEOTIDE SEQUENCE [LARGE SCALE GENOMIC DNA]</scope>
    <source>
        <strain evidence="4 5">CECT 7945</strain>
    </source>
</reference>
<feature type="transmembrane region" description="Helical" evidence="3">
    <location>
        <begin position="205"/>
        <end position="224"/>
    </location>
</feature>
<dbReference type="Pfam" id="PF01066">
    <property type="entry name" value="CDP-OH_P_transf"/>
    <property type="match status" value="1"/>
</dbReference>
<dbReference type="InterPro" id="IPR048254">
    <property type="entry name" value="CDP_ALCOHOL_P_TRANSF_CS"/>
</dbReference>
<dbReference type="Proteomes" id="UP000248054">
    <property type="component" value="Unassembled WGS sequence"/>
</dbReference>
<evidence type="ECO:0000256" key="1">
    <source>
        <dbReference type="ARBA" id="ARBA00022679"/>
    </source>
</evidence>
<keyword evidence="3" id="KW-0812">Transmembrane</keyword>
<dbReference type="GO" id="GO:0008654">
    <property type="term" value="P:phospholipid biosynthetic process"/>
    <property type="evidence" value="ECO:0007669"/>
    <property type="project" value="InterPro"/>
</dbReference>
<comment type="caution">
    <text evidence="4">The sequence shown here is derived from an EMBL/GenBank/DDBJ whole genome shotgun (WGS) entry which is preliminary data.</text>
</comment>
<dbReference type="InterPro" id="IPR000462">
    <property type="entry name" value="CDP-OH_P_trans"/>
</dbReference>
<proteinExistence type="inferred from homology"/>
<feature type="transmembrane region" description="Helical" evidence="3">
    <location>
        <begin position="37"/>
        <end position="55"/>
    </location>
</feature>
<feature type="transmembrane region" description="Helical" evidence="3">
    <location>
        <begin position="101"/>
        <end position="120"/>
    </location>
</feature>
<evidence type="ECO:0000313" key="4">
    <source>
        <dbReference type="EMBL" id="PYE82116.1"/>
    </source>
</evidence>
<protein>
    <submittedName>
        <fullName evidence="4">CDP-diacylglycerol--serine O-phosphatidyltransferase</fullName>
    </submittedName>
</protein>
<organism evidence="4 5">
    <name type="scientific">Winogradskyella epiphytica</name>
    <dbReference type="NCBI Taxonomy" id="262005"/>
    <lineage>
        <taxon>Bacteria</taxon>
        <taxon>Pseudomonadati</taxon>
        <taxon>Bacteroidota</taxon>
        <taxon>Flavobacteriia</taxon>
        <taxon>Flavobacteriales</taxon>
        <taxon>Flavobacteriaceae</taxon>
        <taxon>Winogradskyella</taxon>
    </lineage>
</organism>
<name>A0A2V4WXZ1_9FLAO</name>
<evidence type="ECO:0000313" key="5">
    <source>
        <dbReference type="Proteomes" id="UP000248054"/>
    </source>
</evidence>
<dbReference type="InterPro" id="IPR043130">
    <property type="entry name" value="CDP-OH_PTrfase_TM_dom"/>
</dbReference>
<keyword evidence="3" id="KW-0472">Membrane</keyword>
<feature type="transmembrane region" description="Helical" evidence="3">
    <location>
        <begin position="245"/>
        <end position="273"/>
    </location>
</feature>